<evidence type="ECO:0000259" key="4">
    <source>
        <dbReference type="Pfam" id="PF00561"/>
    </source>
</evidence>
<reference evidence="7" key="1">
    <citation type="journal article" date="2020" name="Stud. Mycol.">
        <title>101 Dothideomycetes genomes: A test case for predicting lifestyles and emergence of pathogens.</title>
        <authorList>
            <person name="Haridas S."/>
            <person name="Albert R."/>
            <person name="Binder M."/>
            <person name="Bloem J."/>
            <person name="LaButti K."/>
            <person name="Salamov A."/>
            <person name="Andreopoulos B."/>
            <person name="Baker S."/>
            <person name="Barry K."/>
            <person name="Bills G."/>
            <person name="Bluhm B."/>
            <person name="Cannon C."/>
            <person name="Castanera R."/>
            <person name="Culley D."/>
            <person name="Daum C."/>
            <person name="Ezra D."/>
            <person name="Gonzalez J."/>
            <person name="Henrissat B."/>
            <person name="Kuo A."/>
            <person name="Liang C."/>
            <person name="Lipzen A."/>
            <person name="Lutzoni F."/>
            <person name="Magnuson J."/>
            <person name="Mondo S."/>
            <person name="Nolan M."/>
            <person name="Ohm R."/>
            <person name="Pangilinan J."/>
            <person name="Park H.-J."/>
            <person name="Ramirez L."/>
            <person name="Alfaro M."/>
            <person name="Sun H."/>
            <person name="Tritt A."/>
            <person name="Yoshinaga Y."/>
            <person name="Zwiers L.-H."/>
            <person name="Turgeon B."/>
            <person name="Goodwin S."/>
            <person name="Spatafora J."/>
            <person name="Crous P."/>
            <person name="Grigoriev I."/>
        </authorList>
    </citation>
    <scope>NUCLEOTIDE SEQUENCE [LARGE SCALE GENOMIC DNA]</scope>
    <source>
        <strain evidence="7">CECT 20119</strain>
    </source>
</reference>
<dbReference type="Pfam" id="PF00561">
    <property type="entry name" value="Abhydrolase_1"/>
    <property type="match status" value="1"/>
</dbReference>
<dbReference type="PANTHER" id="PTHR43248">
    <property type="entry name" value="2-SUCCINYL-6-HYDROXY-2,4-CYCLOHEXADIENE-1-CARBOXYLATE SYNTHASE"/>
    <property type="match status" value="1"/>
</dbReference>
<name>A0A6A6GDY9_9PEZI</name>
<dbReference type="InterPro" id="IPR013595">
    <property type="entry name" value="Pept_S33_TAP-like_C"/>
</dbReference>
<dbReference type="InterPro" id="IPR029058">
    <property type="entry name" value="AB_hydrolase_fold"/>
</dbReference>
<proteinExistence type="inferred from homology"/>
<evidence type="ECO:0000259" key="5">
    <source>
        <dbReference type="Pfam" id="PF08386"/>
    </source>
</evidence>
<dbReference type="PANTHER" id="PTHR43248:SF25">
    <property type="entry name" value="AB HYDROLASE-1 DOMAIN-CONTAINING PROTEIN-RELATED"/>
    <property type="match status" value="1"/>
</dbReference>
<sequence>MSITLLRFSILLGAAVKGLPFNPSPRCSTLRWTPCSSGFIDEVAAGRPAPNLTFDCATLSVPLDYTDDASPPLDLSLIRLNATQEPVIGNALINPGGPGGPGIEQLVFAGSSYLGLSGQYNWIGFDPRGTGRTIPFDCQANPPQDYFPQAKESLTDSGLVEDAWRTAELYAAKCSEAQAATGSFLSTSFVARDMLEILKHLPDEKLNYVGTSYGTFLGEVFASMFPEHVGRFVLDAVVNPTDWRAGTRDTFLQDTDIVYEGFYTECAARPDNCALTTLVPAPADPVAIRNIVESSFSQLLAVDQFIYRIIKNILRQALYAPSSWPSIASTLTSLIAPPNATTPGLNTTSPNTTSPPPPYNEGVDAFWGISCLDTPWRSSGPSDLIPIAARQQPLSYFANVFADATIWRCAAWSIEPAEYYAGPFEARTATPILFVGGKRDPITPLSAAFNASSGFVGSRVSTNDGYGHSLFNDPSRCTYDAVRAYLVDGTLPEEGKVCVADRKPFDPAFGTAVVATSV</sequence>
<keyword evidence="2 6" id="KW-0378">Hydrolase</keyword>
<evidence type="ECO:0000313" key="7">
    <source>
        <dbReference type="Proteomes" id="UP000799538"/>
    </source>
</evidence>
<evidence type="ECO:0000256" key="2">
    <source>
        <dbReference type="ARBA" id="ARBA00022801"/>
    </source>
</evidence>
<dbReference type="InterPro" id="IPR000073">
    <property type="entry name" value="AB_hydrolase_1"/>
</dbReference>
<dbReference type="Proteomes" id="UP000799538">
    <property type="component" value="Unassembled WGS sequence"/>
</dbReference>
<feature type="signal peptide" evidence="3">
    <location>
        <begin position="1"/>
        <end position="18"/>
    </location>
</feature>
<protein>
    <submittedName>
        <fullName evidence="6">Alpha/Beta hydrolase protein</fullName>
    </submittedName>
</protein>
<dbReference type="SUPFAM" id="SSF53474">
    <property type="entry name" value="alpha/beta-Hydrolases"/>
    <property type="match status" value="2"/>
</dbReference>
<feature type="domain" description="AB hydrolase-1" evidence="4">
    <location>
        <begin position="94"/>
        <end position="243"/>
    </location>
</feature>
<gene>
    <name evidence="6" type="ORF">BDZ85DRAFT_115179</name>
</gene>
<dbReference type="AlphaFoldDB" id="A0A6A6GDY9"/>
<keyword evidence="3" id="KW-0732">Signal</keyword>
<evidence type="ECO:0000313" key="6">
    <source>
        <dbReference type="EMBL" id="KAF2223857.1"/>
    </source>
</evidence>
<dbReference type="EMBL" id="ML992506">
    <property type="protein sequence ID" value="KAF2223857.1"/>
    <property type="molecule type" value="Genomic_DNA"/>
</dbReference>
<feature type="domain" description="Peptidase S33 tripeptidyl aminopeptidase-like C-terminal" evidence="5">
    <location>
        <begin position="396"/>
        <end position="498"/>
    </location>
</feature>
<dbReference type="InterPro" id="IPR051601">
    <property type="entry name" value="Serine_prot/Carboxylest_S33"/>
</dbReference>
<organism evidence="6 7">
    <name type="scientific">Elsinoe ampelina</name>
    <dbReference type="NCBI Taxonomy" id="302913"/>
    <lineage>
        <taxon>Eukaryota</taxon>
        <taxon>Fungi</taxon>
        <taxon>Dikarya</taxon>
        <taxon>Ascomycota</taxon>
        <taxon>Pezizomycotina</taxon>
        <taxon>Dothideomycetes</taxon>
        <taxon>Dothideomycetidae</taxon>
        <taxon>Myriangiales</taxon>
        <taxon>Elsinoaceae</taxon>
        <taxon>Elsinoe</taxon>
    </lineage>
</organism>
<comment type="similarity">
    <text evidence="1">Belongs to the peptidase S33 family.</text>
</comment>
<evidence type="ECO:0000256" key="3">
    <source>
        <dbReference type="SAM" id="SignalP"/>
    </source>
</evidence>
<dbReference type="Gene3D" id="3.40.50.1820">
    <property type="entry name" value="alpha/beta hydrolase"/>
    <property type="match status" value="1"/>
</dbReference>
<evidence type="ECO:0000256" key="1">
    <source>
        <dbReference type="ARBA" id="ARBA00010088"/>
    </source>
</evidence>
<dbReference type="Pfam" id="PF08386">
    <property type="entry name" value="Abhydrolase_4"/>
    <property type="match status" value="1"/>
</dbReference>
<keyword evidence="7" id="KW-1185">Reference proteome</keyword>
<dbReference type="GO" id="GO:0016787">
    <property type="term" value="F:hydrolase activity"/>
    <property type="evidence" value="ECO:0007669"/>
    <property type="project" value="UniProtKB-KW"/>
</dbReference>
<accession>A0A6A6GDY9</accession>
<dbReference type="OrthoDB" id="425534at2759"/>
<feature type="chain" id="PRO_5025587209" evidence="3">
    <location>
        <begin position="19"/>
        <end position="518"/>
    </location>
</feature>